<reference evidence="2" key="1">
    <citation type="journal article" date="2021" name="Microb. Physiol.">
        <title>Proteogenomic Insights into the Physiology of Marine, Sulfate-Reducing, Filamentous Desulfonema limicola and Desulfonema magnum.</title>
        <authorList>
            <person name="Schnaars V."/>
            <person name="Wohlbrand L."/>
            <person name="Scheve S."/>
            <person name="Hinrichs C."/>
            <person name="Reinhardt R."/>
            <person name="Rabus R."/>
        </authorList>
    </citation>
    <scope>NUCLEOTIDE SEQUENCE</scope>
    <source>
        <strain evidence="2">4be13</strain>
    </source>
</reference>
<evidence type="ECO:0000313" key="2">
    <source>
        <dbReference type="EMBL" id="QTA91666.1"/>
    </source>
</evidence>
<evidence type="ECO:0000256" key="1">
    <source>
        <dbReference type="SAM" id="SignalP"/>
    </source>
</evidence>
<dbReference type="Proteomes" id="UP000663722">
    <property type="component" value="Chromosome"/>
</dbReference>
<protein>
    <submittedName>
        <fullName evidence="2">DUF4390</fullName>
    </submittedName>
</protein>
<keyword evidence="1" id="KW-0732">Signal</keyword>
<dbReference type="AlphaFoldDB" id="A0A975BTW6"/>
<dbReference type="EMBL" id="CP061800">
    <property type="protein sequence ID" value="QTA91666.1"/>
    <property type="molecule type" value="Genomic_DNA"/>
</dbReference>
<dbReference type="Pfam" id="PF14334">
    <property type="entry name" value="DUF4390"/>
    <property type="match status" value="1"/>
</dbReference>
<accession>A0A975BTW6</accession>
<name>A0A975BTW6_9BACT</name>
<proteinExistence type="predicted"/>
<gene>
    <name evidence="2" type="ORF">dnm_077390</name>
</gene>
<feature type="chain" id="PRO_5037471143" evidence="1">
    <location>
        <begin position="23"/>
        <end position="186"/>
    </location>
</feature>
<dbReference type="KEGG" id="dmm:dnm_077390"/>
<evidence type="ECO:0000313" key="3">
    <source>
        <dbReference type="Proteomes" id="UP000663722"/>
    </source>
</evidence>
<sequence length="186" mass="22025">MKRKICIILLSMAFFIQNQAIAQNARLSDITISNTHDHLELVYLNIKGTFTGKMRKAVLSGVPTTFLFFITLHKVRSVWTDKEIVNMEITHTIKYNSLKKEFIIKRSWENNNPIIAKSFKEAQKLMSEINNFKIIPLHKLEKGQHYQFKARAELSKLTLPLYLHYILFFVSLWDFETDWYTINFTY</sequence>
<keyword evidence="3" id="KW-1185">Reference proteome</keyword>
<dbReference type="RefSeq" id="WP_207679348.1">
    <property type="nucleotide sequence ID" value="NZ_CP061800.1"/>
</dbReference>
<feature type="signal peptide" evidence="1">
    <location>
        <begin position="1"/>
        <end position="22"/>
    </location>
</feature>
<dbReference type="InterPro" id="IPR025500">
    <property type="entry name" value="DUF4390"/>
</dbReference>
<organism evidence="2 3">
    <name type="scientific">Desulfonema magnum</name>
    <dbReference type="NCBI Taxonomy" id="45655"/>
    <lineage>
        <taxon>Bacteria</taxon>
        <taxon>Pseudomonadati</taxon>
        <taxon>Thermodesulfobacteriota</taxon>
        <taxon>Desulfobacteria</taxon>
        <taxon>Desulfobacterales</taxon>
        <taxon>Desulfococcaceae</taxon>
        <taxon>Desulfonema</taxon>
    </lineage>
</organism>